<organism evidence="5 6">
    <name type="scientific">Flavobacterium branchiophilum (strain FL-15)</name>
    <dbReference type="NCBI Taxonomy" id="1034807"/>
    <lineage>
        <taxon>Bacteria</taxon>
        <taxon>Pseudomonadati</taxon>
        <taxon>Bacteroidota</taxon>
        <taxon>Flavobacteriia</taxon>
        <taxon>Flavobacteriales</taxon>
        <taxon>Flavobacteriaceae</taxon>
        <taxon>Flavobacterium</taxon>
    </lineage>
</organism>
<dbReference type="InterPro" id="IPR036942">
    <property type="entry name" value="Beta-barrel_TonB_sf"/>
</dbReference>
<evidence type="ECO:0000256" key="2">
    <source>
        <dbReference type="ARBA" id="ARBA00023136"/>
    </source>
</evidence>
<dbReference type="GO" id="GO:0009279">
    <property type="term" value="C:cell outer membrane"/>
    <property type="evidence" value="ECO:0007669"/>
    <property type="project" value="UniProtKB-SubCell"/>
</dbReference>
<evidence type="ECO:0000256" key="3">
    <source>
        <dbReference type="ARBA" id="ARBA00023237"/>
    </source>
</evidence>
<feature type="signal peptide" evidence="4">
    <location>
        <begin position="1"/>
        <end position="18"/>
    </location>
</feature>
<dbReference type="Gene3D" id="2.40.170.20">
    <property type="entry name" value="TonB-dependent receptor, beta-barrel domain"/>
    <property type="match status" value="1"/>
</dbReference>
<protein>
    <submittedName>
        <fullName evidence="5">Probable TonB-dependent outer membrane receptor</fullName>
    </submittedName>
</protein>
<sequence>MKLHINKFVLILIPFSLAATAQKKEEALGTETIEVVKPYTPTIIDGFKIKENPILEDEEALKKEPLTYTIHSMPVASTFTPIKGVAAAVEQSPKALFYDNYASLFGGNYGTIDADLFATKKLSAADYVSASLQHLSSQGGIDGVLLPDAFYTSKAELTYSSKQKNTQWNTHLGYQNQIYHWYGLPDYVKENGGETLLHSLDTKQSYHTVWASGQLCMNNSFLKKIDINAQHFWDRMNTTENRLQVEPSMVFHLLDQTINTTFIVDYVGGSVAQLIINEQNTTNKYGFIKLGFNPNWVLNRNDWTFQVGTNLGYIADFENKSGYFYVYPNIQASFKIVDDLLVFYAGATGNVIQNTYQNAVEINPYISPSQLMQPTKQQLALYGGLRGKWSSSVVYNAKLSWLSEQNKIGFKAQDFNTNALNLKDYNYGNAFEVYYDNLKTMQLFAEIKGDFSNRLSFNCHGTFNMYQPTIQEKAWNRPNLTLNATFDFEITPKWFAGTDLFVVSKREDIQQNLGVMTLVAVDHHKTLPGYFDLNAHLDYKYNKRWTAGIRAHNIANQSYQKWLHYPVQGFQIMLGASYQFDLDL</sequence>
<keyword evidence="4" id="KW-0732">Signal</keyword>
<evidence type="ECO:0000313" key="6">
    <source>
        <dbReference type="Proteomes" id="UP000009186"/>
    </source>
</evidence>
<evidence type="ECO:0000256" key="1">
    <source>
        <dbReference type="ARBA" id="ARBA00004442"/>
    </source>
</evidence>
<dbReference type="KEGG" id="fbr:FBFL15_1102"/>
<evidence type="ECO:0000256" key="4">
    <source>
        <dbReference type="SAM" id="SignalP"/>
    </source>
</evidence>
<dbReference type="eggNOG" id="COG4771">
    <property type="taxonomic scope" value="Bacteria"/>
</dbReference>
<keyword evidence="3" id="KW-0998">Cell outer membrane</keyword>
<gene>
    <name evidence="5" type="ordered locus">FBFL15_1102</name>
</gene>
<dbReference type="Proteomes" id="UP000009186">
    <property type="component" value="Chromosome"/>
</dbReference>
<dbReference type="AlphaFoldDB" id="G2YZT8"/>
<accession>G2YZT8</accession>
<dbReference type="STRING" id="1034807.FBFL15_1102"/>
<comment type="subcellular location">
    <subcellularLocation>
        <location evidence="1">Cell outer membrane</location>
    </subcellularLocation>
</comment>
<name>G2YZT8_FLABF</name>
<keyword evidence="2" id="KW-0472">Membrane</keyword>
<keyword evidence="6" id="KW-1185">Reference proteome</keyword>
<dbReference type="HOGENOM" id="CLU_032797_0_0_10"/>
<proteinExistence type="predicted"/>
<reference evidence="5 6" key="1">
    <citation type="journal article" date="2011" name="Appl. Environ. Microbiol.">
        <title>Complete genome sequence of the fish pathogen Flavobacterium branchiophilum.</title>
        <authorList>
            <consortium name="1:IP"/>
            <consortium name="Microbial Evolutionary Genomics,F-75015 Paris"/>
            <consortium name="France 2:CNRS"/>
            <consortium name="URA2171"/>
            <consortium name="F-75015 Paris,France 3:Unite de Virologie et Immunologie Mol."/>
            <consortium name="INRA,78352 Jouy en Josas Cedex"/>
            <consortium name="France. 4:Unite de Mathemathique"/>
            <consortium name="Informatique et Genome,INRA"/>
            <consortium name="78352 Jouy en Josas Cedex"/>
            <consortium name="France. 5:CEA/Genoscope"/>
            <consortium name="Evry"/>
            <consortium name="France"/>
            <person name="Touchon M."/>
            <person name="Barbier P."/>
            <person name="Bernardet J.F."/>
            <person name="Loux V."/>
            <person name="Vacherie B."/>
            <person name="Barbe V."/>
            <person name="Rocha E.P."/>
            <person name="Duchaud E."/>
        </authorList>
    </citation>
    <scope>NUCLEOTIDE SEQUENCE [LARGE SCALE GENOMIC DNA]</scope>
    <source>
        <strain evidence="5 6">FL-15</strain>
    </source>
</reference>
<keyword evidence="5" id="KW-0675">Receptor</keyword>
<dbReference type="RefSeq" id="WP_014083661.1">
    <property type="nucleotide sequence ID" value="NC_016001.1"/>
</dbReference>
<evidence type="ECO:0000313" key="5">
    <source>
        <dbReference type="EMBL" id="CCB69191.1"/>
    </source>
</evidence>
<dbReference type="SUPFAM" id="SSF56935">
    <property type="entry name" value="Porins"/>
    <property type="match status" value="1"/>
</dbReference>
<feature type="chain" id="PRO_5003441098" evidence="4">
    <location>
        <begin position="19"/>
        <end position="584"/>
    </location>
</feature>
<dbReference type="EMBL" id="FQ859183">
    <property type="protein sequence ID" value="CCB69191.1"/>
    <property type="molecule type" value="Genomic_DNA"/>
</dbReference>